<evidence type="ECO:0000259" key="6">
    <source>
        <dbReference type="PROSITE" id="PS51900"/>
    </source>
</evidence>
<feature type="domain" description="Core-binding (CB)" evidence="6">
    <location>
        <begin position="10"/>
        <end position="96"/>
    </location>
</feature>
<dbReference type="PANTHER" id="PTHR30349:SF90">
    <property type="entry name" value="TYROSINE RECOMBINASE XERD"/>
    <property type="match status" value="1"/>
</dbReference>
<keyword evidence="1" id="KW-0229">DNA integration</keyword>
<dbReference type="Gene3D" id="1.10.150.130">
    <property type="match status" value="1"/>
</dbReference>
<dbReference type="Gene3D" id="1.10.443.10">
    <property type="entry name" value="Intergrase catalytic core"/>
    <property type="match status" value="1"/>
</dbReference>
<protein>
    <submittedName>
        <fullName evidence="7">Phage integrase:Phage integrase, N-terminal SAM-like</fullName>
    </submittedName>
</protein>
<dbReference type="GO" id="GO:0015074">
    <property type="term" value="P:DNA integration"/>
    <property type="evidence" value="ECO:0007669"/>
    <property type="project" value="UniProtKB-KW"/>
</dbReference>
<dbReference type="InterPro" id="IPR004107">
    <property type="entry name" value="Integrase_SAM-like_N"/>
</dbReference>
<dbReference type="RefSeq" id="WP_013162094.1">
    <property type="nucleotide sequence ID" value="NZ_HG975454.1"/>
</dbReference>
<dbReference type="SUPFAM" id="SSF56349">
    <property type="entry name" value="DNA breaking-rejoining enzymes"/>
    <property type="match status" value="1"/>
</dbReference>
<dbReference type="AlphaFoldDB" id="A0A068VNK8"/>
<dbReference type="GO" id="GO:0003677">
    <property type="term" value="F:DNA binding"/>
    <property type="evidence" value="ECO:0007669"/>
    <property type="project" value="UniProtKB-UniRule"/>
</dbReference>
<sequence length="313" mass="34565">MVVHRDQRRADVRDVLDEFERWLLQERSAQECTAAAYTARVAAFVEWLPAPVEESLRKLTAAMLIEWVDLEAARGLKASTLGKQLVMLRSFLQYAHRSGRMGQDLSGVVPHAAAWRLSSIPDPVPAGTIEALFDTLDLRSPKGLRDRAILLLLTGLGLRACEIAGLRLDDIGWRTGSLRIRGKGDRVDELPLPDEVGHALEDYVLHGRGGRVQGEEVFWTVIDPVQPLSANGVCGTIRQICIKAGVEKFGPHRLRHTFATGMLATGATLQEVQGLLRHAHLRTTALYAKVDKNRLTALAREWPAAASLGRCPR</sequence>
<reference evidence="7" key="1">
    <citation type="submission" date="2014-08" db="EMBL/GenBank/DDBJ databases">
        <authorList>
            <person name="Falentin Helene"/>
        </authorList>
    </citation>
    <scope>NUCLEOTIDE SEQUENCE</scope>
</reference>
<dbReference type="EMBL" id="LM676400">
    <property type="protein sequence ID" value="CEP26277.1"/>
    <property type="molecule type" value="Genomic_DNA"/>
</dbReference>
<dbReference type="SUPFAM" id="SSF47823">
    <property type="entry name" value="lambda integrase-like, N-terminal domain"/>
    <property type="match status" value="1"/>
</dbReference>
<dbReference type="InterPro" id="IPR010998">
    <property type="entry name" value="Integrase_recombinase_N"/>
</dbReference>
<dbReference type="InterPro" id="IPR050090">
    <property type="entry name" value="Tyrosine_recombinase_XerCD"/>
</dbReference>
<evidence type="ECO:0000259" key="5">
    <source>
        <dbReference type="PROSITE" id="PS51898"/>
    </source>
</evidence>
<dbReference type="InterPro" id="IPR011010">
    <property type="entry name" value="DNA_brk_join_enz"/>
</dbReference>
<evidence type="ECO:0000256" key="4">
    <source>
        <dbReference type="PROSITE-ProRule" id="PRU01248"/>
    </source>
</evidence>
<evidence type="ECO:0000313" key="7">
    <source>
        <dbReference type="EMBL" id="CEP26277.1"/>
    </source>
</evidence>
<keyword evidence="2 4" id="KW-0238">DNA-binding</keyword>
<dbReference type="Pfam" id="PF00589">
    <property type="entry name" value="Phage_integrase"/>
    <property type="match status" value="1"/>
</dbReference>
<dbReference type="PANTHER" id="PTHR30349">
    <property type="entry name" value="PHAGE INTEGRASE-RELATED"/>
    <property type="match status" value="1"/>
</dbReference>
<dbReference type="PROSITE" id="PS51900">
    <property type="entry name" value="CB"/>
    <property type="match status" value="1"/>
</dbReference>
<accession>A0A068VNK8</accession>
<evidence type="ECO:0000256" key="1">
    <source>
        <dbReference type="ARBA" id="ARBA00022908"/>
    </source>
</evidence>
<evidence type="ECO:0000256" key="3">
    <source>
        <dbReference type="ARBA" id="ARBA00023172"/>
    </source>
</evidence>
<dbReference type="InterPro" id="IPR002104">
    <property type="entry name" value="Integrase_catalytic"/>
</dbReference>
<dbReference type="GO" id="GO:0006310">
    <property type="term" value="P:DNA recombination"/>
    <property type="evidence" value="ECO:0007669"/>
    <property type="project" value="UniProtKB-KW"/>
</dbReference>
<dbReference type="InterPro" id="IPR044068">
    <property type="entry name" value="CB"/>
</dbReference>
<name>A0A068VNK8_PROFF</name>
<dbReference type="InterPro" id="IPR013762">
    <property type="entry name" value="Integrase-like_cat_sf"/>
</dbReference>
<dbReference type="PROSITE" id="PS51898">
    <property type="entry name" value="TYR_RECOMBINASE"/>
    <property type="match status" value="1"/>
</dbReference>
<gene>
    <name evidence="7" type="primary">int</name>
    <name evidence="7" type="ORF">PFCIRM138_06345</name>
</gene>
<dbReference type="Pfam" id="PF02899">
    <property type="entry name" value="Phage_int_SAM_1"/>
    <property type="match status" value="1"/>
</dbReference>
<organism evidence="7">
    <name type="scientific">Propionibacterium freudenreichii subsp. freudenreichii</name>
    <dbReference type="NCBI Taxonomy" id="66712"/>
    <lineage>
        <taxon>Bacteria</taxon>
        <taxon>Bacillati</taxon>
        <taxon>Actinomycetota</taxon>
        <taxon>Actinomycetes</taxon>
        <taxon>Propionibacteriales</taxon>
        <taxon>Propionibacteriaceae</taxon>
        <taxon>Propionibacterium</taxon>
    </lineage>
</organism>
<proteinExistence type="predicted"/>
<keyword evidence="3" id="KW-0233">DNA recombination</keyword>
<feature type="domain" description="Tyr recombinase" evidence="5">
    <location>
        <begin position="119"/>
        <end position="300"/>
    </location>
</feature>
<evidence type="ECO:0000256" key="2">
    <source>
        <dbReference type="ARBA" id="ARBA00023125"/>
    </source>
</evidence>